<reference evidence="2" key="2">
    <citation type="submission" date="2021-01" db="EMBL/GenBank/DDBJ databases">
        <authorList>
            <person name="Mieszkin S."/>
            <person name="Pouder E."/>
            <person name="Alain K."/>
        </authorList>
    </citation>
    <scope>NUCLEOTIDE SEQUENCE</scope>
    <source>
        <strain evidence="2">HW T2.11</strain>
    </source>
</reference>
<feature type="transmembrane region" description="Helical" evidence="1">
    <location>
        <begin position="251"/>
        <end position="271"/>
    </location>
</feature>
<dbReference type="EMBL" id="JAESVB010000001">
    <property type="protein sequence ID" value="MCB8873971.1"/>
    <property type="molecule type" value="Genomic_DNA"/>
</dbReference>
<gene>
    <name evidence="2" type="ORF">ASILVAE211_02160</name>
</gene>
<evidence type="ECO:0008006" key="4">
    <source>
        <dbReference type="Google" id="ProtNLM"/>
    </source>
</evidence>
<keyword evidence="1" id="KW-0812">Transmembrane</keyword>
<feature type="transmembrane region" description="Helical" evidence="1">
    <location>
        <begin position="129"/>
        <end position="146"/>
    </location>
</feature>
<name>A0A963YN65_9PROT</name>
<evidence type="ECO:0000313" key="2">
    <source>
        <dbReference type="EMBL" id="MCB8873971.1"/>
    </source>
</evidence>
<feature type="transmembrane region" description="Helical" evidence="1">
    <location>
        <begin position="283"/>
        <end position="302"/>
    </location>
</feature>
<keyword evidence="3" id="KW-1185">Reference proteome</keyword>
<feature type="transmembrane region" description="Helical" evidence="1">
    <location>
        <begin position="96"/>
        <end position="117"/>
    </location>
</feature>
<keyword evidence="1" id="KW-1133">Transmembrane helix</keyword>
<feature type="transmembrane region" description="Helical" evidence="1">
    <location>
        <begin position="332"/>
        <end position="352"/>
    </location>
</feature>
<feature type="transmembrane region" description="Helical" evidence="1">
    <location>
        <begin position="177"/>
        <end position="193"/>
    </location>
</feature>
<keyword evidence="1" id="KW-0472">Membrane</keyword>
<dbReference type="RefSeq" id="WP_227319629.1">
    <property type="nucleotide sequence ID" value="NZ_JAESVB010000001.1"/>
</dbReference>
<proteinExistence type="predicted"/>
<dbReference type="AlphaFoldDB" id="A0A963YN65"/>
<feature type="transmembrane region" description="Helical" evidence="1">
    <location>
        <begin position="205"/>
        <end position="226"/>
    </location>
</feature>
<evidence type="ECO:0000256" key="1">
    <source>
        <dbReference type="SAM" id="Phobius"/>
    </source>
</evidence>
<accession>A0A963YN65</accession>
<reference evidence="2" key="1">
    <citation type="journal article" date="2021" name="Microorganisms">
        <title>Acidisoma silvae sp. nov. and Acidisomacellulosilytica sp. nov., Two Acidophilic Bacteria Isolated from Decaying Wood, Hydrolyzing Cellulose and Producing Poly-3-hydroxybutyrate.</title>
        <authorList>
            <person name="Mieszkin S."/>
            <person name="Pouder E."/>
            <person name="Uroz S."/>
            <person name="Simon-Colin C."/>
            <person name="Alain K."/>
        </authorList>
    </citation>
    <scope>NUCLEOTIDE SEQUENCE</scope>
    <source>
        <strain evidence="2">HW T2.11</strain>
    </source>
</reference>
<dbReference type="Proteomes" id="UP000708298">
    <property type="component" value="Unassembled WGS sequence"/>
</dbReference>
<sequence length="484" mass="51671">MRLLRSPLLLFLLAALLTRAPMFGNPVIYTDEEFYLLVGSRLLHGAIPFVDLWDRKPAGLFLLYAAMRALGGHGVLAYQLVGTAFVVLTADIIRRIGLTFSAGFGAICAGLAYILWLNLGHAGAGQSPIFYNLPVAAAGFITLWAVLGRRPPFTGLTGAGCAVMLLMGLAMQIKYSALFEGVFFGLTFLVLAYRQSGLARALAAGALWIVVALAPTLLAAGVYAALGHEQAFVFANFISIFSRADTPESVLLTRLALIAVVLLPLIFCAAWPRPCDGTDGRTAFRFVRLWLAAAVLGLLLFGTYLHHYLLPVLVPAATGAASLLGRPRFRTAAIAILAIGFVTGESMMLISLKHHGSAAQFNRIAKAIDPAGCLYVYSGDPAFYNATDACIPTRFAFPSHLSRLEEAKALGVDPLAEVSRILASQPATIIVSVPYGDENEAARRLVLAEIAKDYGLSLRAKLGRDDVDVFRLKTLPAGSAPPGP</sequence>
<organism evidence="2 3">
    <name type="scientific">Acidisoma silvae</name>
    <dbReference type="NCBI Taxonomy" id="2802396"/>
    <lineage>
        <taxon>Bacteria</taxon>
        <taxon>Pseudomonadati</taxon>
        <taxon>Pseudomonadota</taxon>
        <taxon>Alphaproteobacteria</taxon>
        <taxon>Acetobacterales</taxon>
        <taxon>Acidocellaceae</taxon>
        <taxon>Acidisoma</taxon>
    </lineage>
</organism>
<protein>
    <recommendedName>
        <fullName evidence="4">Glycosyltransferase RgtA/B/C/D-like domain-containing protein</fullName>
    </recommendedName>
</protein>
<feature type="transmembrane region" description="Helical" evidence="1">
    <location>
        <begin position="61"/>
        <end position="89"/>
    </location>
</feature>
<comment type="caution">
    <text evidence="2">The sequence shown here is derived from an EMBL/GenBank/DDBJ whole genome shotgun (WGS) entry which is preliminary data.</text>
</comment>
<feature type="transmembrane region" description="Helical" evidence="1">
    <location>
        <begin position="153"/>
        <end position="171"/>
    </location>
</feature>
<evidence type="ECO:0000313" key="3">
    <source>
        <dbReference type="Proteomes" id="UP000708298"/>
    </source>
</evidence>